<sequence length="1022" mass="111410">MNKGPPPPPPAKPATLQVHPAPALKLKSDLESESHSELNPEPIPATSTSTNSFSASDAAEVARKSGGIKARLAQLGFDSSNSVSSSAASNATGSSLNTTRATTPVQTQTQTPNQSASSLTVPSSTLLFGNHSSNSNLNGSAIPGKQKKKAPPPPPSRNPSLRDDAEYPPRPSPSPSVSSFFQRRGSRDSQEALSSNQQYTIQQQQLQQQPLDSSAVPPARLRRPRQASIRRIPATPDPSSSTTADSPTPTTIAADIISLAPSTIASATATATIPKREMIVREIIDSEKSYLDDLRVMKEIYVDTCIEQGILPMSDVKLLFGNIDALIGVSETVYDTLINATNGIYWDDENVDSGGDSAARVVGSVFLELAPIIDENFKTYCKNNEQQMTRLFDYSSPEASEAIRQFWKDCQARLRGRTNAWDLSSLIIKPVQRVLKYPLLLSQLLKETKESNITQDGSNGDVGGGSTINDDSSSEVSGHSMLLRAFNEMSRIAEEINDLKRRKDTVEKYVEGKGGLNVIHGISKKFTRGIEELKHVTKVVDGTKDEQYDEIYEKFNHQHIKAITFSRELTIWVKCVKEVLEAQELLATSFEEVYMVSNGSGSGGGISSPTTANSSGNGHGILAGISTRSLSTWSMKRRSADASVESVNTDASLKVGSAVSLHGHVLTVGEYRRVCAKLAYEPWKDAENRVKTQIIPCLNTLFNRLKDPLLLIKKRESKLLDHDRVKRMRAKSELIEKSLEESAEAYTSINAELIAELPKLTALMTQYLDIVVGEFVAVQMQVYEQVAAGLRNVGGGMFAGTGSVVDDYNQFTATDEEVAWRVWDITILENWRDEVWRNDETEDTQQVLSNLGRTHTSSTQATNSKAVTPSATRRGSVAQSYLSRGGGFGGGTESIKTTRTNNGWGGAGDTEDGTAAAPLSQHRFSFFQKPFGSPKAVVAAVTHVASPTPSLFRMSAFEVEALYAFKPELDDEMEMNAGDVVWINATSGRNGDYSNQDWWYAISSDGTAEGWVPGNYVRQRRK</sequence>
<dbReference type="Pfam" id="PF03114">
    <property type="entry name" value="BAR"/>
    <property type="match status" value="1"/>
</dbReference>
<evidence type="ECO:0000313" key="13">
    <source>
        <dbReference type="EMBL" id="KAJ3133672.1"/>
    </source>
</evidence>
<feature type="region of interest" description="Disordered" evidence="10">
    <location>
        <begin position="851"/>
        <end position="872"/>
    </location>
</feature>
<evidence type="ECO:0000256" key="5">
    <source>
        <dbReference type="ARBA" id="ARBA00022658"/>
    </source>
</evidence>
<keyword evidence="5" id="KW-0344">Guanine-nucleotide releasing factor</keyword>
<dbReference type="Pfam" id="PF14604">
    <property type="entry name" value="SH3_9"/>
    <property type="match status" value="1"/>
</dbReference>
<dbReference type="SUPFAM" id="SSF50044">
    <property type="entry name" value="SH3-domain"/>
    <property type="match status" value="1"/>
</dbReference>
<dbReference type="PANTHER" id="PTHR22834:SF20">
    <property type="entry name" value="SH3 DOMAIN-CONTAINING PROTEIN"/>
    <property type="match status" value="1"/>
</dbReference>
<gene>
    <name evidence="13" type="ORF">HK100_004219</name>
</gene>
<dbReference type="SUPFAM" id="SSF103657">
    <property type="entry name" value="BAR/IMD domain-like"/>
    <property type="match status" value="1"/>
</dbReference>
<evidence type="ECO:0000256" key="7">
    <source>
        <dbReference type="ARBA" id="ARBA00032587"/>
    </source>
</evidence>
<dbReference type="GO" id="GO:0035556">
    <property type="term" value="P:intracellular signal transduction"/>
    <property type="evidence" value="ECO:0007669"/>
    <property type="project" value="InterPro"/>
</dbReference>
<evidence type="ECO:0000256" key="1">
    <source>
        <dbReference type="ARBA" id="ARBA00004282"/>
    </source>
</evidence>
<dbReference type="GO" id="GO:0032955">
    <property type="term" value="P:regulation of division septum assembly"/>
    <property type="evidence" value="ECO:0007669"/>
    <property type="project" value="TreeGrafter"/>
</dbReference>
<evidence type="ECO:0000256" key="8">
    <source>
        <dbReference type="PROSITE-ProRule" id="PRU00192"/>
    </source>
</evidence>
<keyword evidence="6" id="KW-0965">Cell junction</keyword>
<dbReference type="GO" id="GO:0031991">
    <property type="term" value="P:regulation of actomyosin contractile ring contraction"/>
    <property type="evidence" value="ECO:0007669"/>
    <property type="project" value="TreeGrafter"/>
</dbReference>
<feature type="compositionally biased region" description="Low complexity" evidence="10">
    <location>
        <begin position="126"/>
        <end position="144"/>
    </location>
</feature>
<dbReference type="InterPro" id="IPR001331">
    <property type="entry name" value="GDS_CDC24_CS"/>
</dbReference>
<feature type="compositionally biased region" description="Low complexity" evidence="10">
    <location>
        <begin position="45"/>
        <end position="59"/>
    </location>
</feature>
<feature type="domain" description="SH3" evidence="11">
    <location>
        <begin position="954"/>
        <end position="1022"/>
    </location>
</feature>
<comment type="subcellular location">
    <subcellularLocation>
        <location evidence="1">Cell junction</location>
    </subcellularLocation>
    <subcellularLocation>
        <location evidence="2">Golgi apparatus</location>
        <location evidence="2">Golgi stack</location>
    </subcellularLocation>
</comment>
<dbReference type="PROSITE" id="PS00741">
    <property type="entry name" value="DH_1"/>
    <property type="match status" value="1"/>
</dbReference>
<keyword evidence="4 8" id="KW-0728">SH3 domain</keyword>
<evidence type="ECO:0000313" key="14">
    <source>
        <dbReference type="Proteomes" id="UP001211907"/>
    </source>
</evidence>
<name>A0AAD5T842_9FUNG</name>
<protein>
    <recommendedName>
        <fullName evidence="3">Dynamin-binding protein</fullName>
    </recommendedName>
    <alternativeName>
        <fullName evidence="7">Scaffold protein Tuba</fullName>
    </alternativeName>
</protein>
<evidence type="ECO:0000256" key="6">
    <source>
        <dbReference type="ARBA" id="ARBA00022949"/>
    </source>
</evidence>
<dbReference type="Gene3D" id="2.30.30.40">
    <property type="entry name" value="SH3 Domains"/>
    <property type="match status" value="1"/>
</dbReference>
<dbReference type="PROSITE" id="PS50010">
    <property type="entry name" value="DH_2"/>
    <property type="match status" value="1"/>
</dbReference>
<dbReference type="EMBL" id="JADGJH010000211">
    <property type="protein sequence ID" value="KAJ3133672.1"/>
    <property type="molecule type" value="Genomic_DNA"/>
</dbReference>
<dbReference type="PANTHER" id="PTHR22834">
    <property type="entry name" value="NUCLEAR FUSION PROTEIN FUS2"/>
    <property type="match status" value="1"/>
</dbReference>
<feature type="compositionally biased region" description="Low complexity" evidence="10">
    <location>
        <begin position="197"/>
        <end position="209"/>
    </location>
</feature>
<feature type="domain" description="DH" evidence="12">
    <location>
        <begin position="275"/>
        <end position="499"/>
    </location>
</feature>
<dbReference type="SUPFAM" id="SSF48065">
    <property type="entry name" value="DBL homology domain (DH-domain)"/>
    <property type="match status" value="1"/>
</dbReference>
<dbReference type="Proteomes" id="UP001211907">
    <property type="component" value="Unassembled WGS sequence"/>
</dbReference>
<comment type="caution">
    <text evidence="13">The sequence shown here is derived from an EMBL/GenBank/DDBJ whole genome shotgun (WGS) entry which is preliminary data.</text>
</comment>
<evidence type="ECO:0000256" key="9">
    <source>
        <dbReference type="SAM" id="Coils"/>
    </source>
</evidence>
<feature type="compositionally biased region" description="Polar residues" evidence="10">
    <location>
        <begin position="115"/>
        <end position="125"/>
    </location>
</feature>
<feature type="compositionally biased region" description="Low complexity" evidence="10">
    <location>
        <begin position="232"/>
        <end position="249"/>
    </location>
</feature>
<feature type="region of interest" description="Disordered" evidence="10">
    <location>
        <begin position="452"/>
        <end position="475"/>
    </location>
</feature>
<keyword evidence="9" id="KW-0175">Coiled coil</keyword>
<dbReference type="SMART" id="SM00721">
    <property type="entry name" value="BAR"/>
    <property type="match status" value="1"/>
</dbReference>
<feature type="compositionally biased region" description="Basic and acidic residues" evidence="10">
    <location>
        <begin position="26"/>
        <end position="38"/>
    </location>
</feature>
<dbReference type="AlphaFoldDB" id="A0AAD5T842"/>
<dbReference type="InterPro" id="IPR027267">
    <property type="entry name" value="AH/BAR_dom_sf"/>
</dbReference>
<evidence type="ECO:0000259" key="12">
    <source>
        <dbReference type="PROSITE" id="PS50010"/>
    </source>
</evidence>
<reference evidence="13" key="1">
    <citation type="submission" date="2020-05" db="EMBL/GenBank/DDBJ databases">
        <title>Phylogenomic resolution of chytrid fungi.</title>
        <authorList>
            <person name="Stajich J.E."/>
            <person name="Amses K."/>
            <person name="Simmons R."/>
            <person name="Seto K."/>
            <person name="Myers J."/>
            <person name="Bonds A."/>
            <person name="Quandt C.A."/>
            <person name="Barry K."/>
            <person name="Liu P."/>
            <person name="Grigoriev I."/>
            <person name="Longcore J.E."/>
            <person name="James T.Y."/>
        </authorList>
    </citation>
    <scope>NUCLEOTIDE SEQUENCE</scope>
    <source>
        <strain evidence="13">JEL0513</strain>
    </source>
</reference>
<proteinExistence type="predicted"/>
<feature type="region of interest" description="Disordered" evidence="10">
    <location>
        <begin position="78"/>
        <end position="249"/>
    </location>
</feature>
<accession>A0AAD5T842</accession>
<organism evidence="13 14">
    <name type="scientific">Physocladia obscura</name>
    <dbReference type="NCBI Taxonomy" id="109957"/>
    <lineage>
        <taxon>Eukaryota</taxon>
        <taxon>Fungi</taxon>
        <taxon>Fungi incertae sedis</taxon>
        <taxon>Chytridiomycota</taxon>
        <taxon>Chytridiomycota incertae sedis</taxon>
        <taxon>Chytridiomycetes</taxon>
        <taxon>Chytridiales</taxon>
        <taxon>Chytriomycetaceae</taxon>
        <taxon>Physocladia</taxon>
    </lineage>
</organism>
<evidence type="ECO:0000256" key="10">
    <source>
        <dbReference type="SAM" id="MobiDB-lite"/>
    </source>
</evidence>
<evidence type="ECO:0000256" key="2">
    <source>
        <dbReference type="ARBA" id="ARBA00004348"/>
    </source>
</evidence>
<feature type="region of interest" description="Disordered" evidence="10">
    <location>
        <begin position="1"/>
        <end position="64"/>
    </location>
</feature>
<dbReference type="SMART" id="SM00325">
    <property type="entry name" value="RhoGEF"/>
    <property type="match status" value="1"/>
</dbReference>
<dbReference type="InterPro" id="IPR000219">
    <property type="entry name" value="DH_dom"/>
</dbReference>
<dbReference type="GO" id="GO:0005795">
    <property type="term" value="C:Golgi stack"/>
    <property type="evidence" value="ECO:0007669"/>
    <property type="project" value="UniProtKB-SubCell"/>
</dbReference>
<dbReference type="Gene3D" id="1.20.1270.60">
    <property type="entry name" value="Arfaptin homology (AH) domain/BAR domain"/>
    <property type="match status" value="1"/>
</dbReference>
<feature type="compositionally biased region" description="Pro residues" evidence="10">
    <location>
        <begin position="1"/>
        <end position="12"/>
    </location>
</feature>
<dbReference type="GO" id="GO:0005085">
    <property type="term" value="F:guanyl-nucleotide exchange factor activity"/>
    <property type="evidence" value="ECO:0007669"/>
    <property type="project" value="UniProtKB-KW"/>
</dbReference>
<dbReference type="Pfam" id="PF00621">
    <property type="entry name" value="RhoGEF"/>
    <property type="match status" value="1"/>
</dbReference>
<dbReference type="PROSITE" id="PS50002">
    <property type="entry name" value="SH3"/>
    <property type="match status" value="1"/>
</dbReference>
<evidence type="ECO:0000256" key="4">
    <source>
        <dbReference type="ARBA" id="ARBA00022443"/>
    </source>
</evidence>
<feature type="coiled-coil region" evidence="9">
    <location>
        <begin position="482"/>
        <end position="509"/>
    </location>
</feature>
<dbReference type="InterPro" id="IPR001452">
    <property type="entry name" value="SH3_domain"/>
</dbReference>
<keyword evidence="14" id="KW-1185">Reference proteome</keyword>
<feature type="compositionally biased region" description="Low complexity" evidence="10">
    <location>
        <begin position="79"/>
        <end position="114"/>
    </location>
</feature>
<dbReference type="InterPro" id="IPR036028">
    <property type="entry name" value="SH3-like_dom_sf"/>
</dbReference>
<dbReference type="Gene3D" id="1.20.900.10">
    <property type="entry name" value="Dbl homology (DH) domain"/>
    <property type="match status" value="1"/>
</dbReference>
<evidence type="ECO:0000259" key="11">
    <source>
        <dbReference type="PROSITE" id="PS50002"/>
    </source>
</evidence>
<dbReference type="CDD" id="cd00174">
    <property type="entry name" value="SH3"/>
    <property type="match status" value="1"/>
</dbReference>
<dbReference type="InterPro" id="IPR051492">
    <property type="entry name" value="Dynamin-Rho_GEF"/>
</dbReference>
<evidence type="ECO:0000256" key="3">
    <source>
        <dbReference type="ARBA" id="ARBA00018186"/>
    </source>
</evidence>
<dbReference type="CDD" id="cd00160">
    <property type="entry name" value="RhoGEF"/>
    <property type="match status" value="1"/>
</dbReference>
<dbReference type="InterPro" id="IPR004148">
    <property type="entry name" value="BAR_dom"/>
</dbReference>
<dbReference type="InterPro" id="IPR035899">
    <property type="entry name" value="DBL_dom_sf"/>
</dbReference>
<dbReference type="SMART" id="SM00326">
    <property type="entry name" value="SH3"/>
    <property type="match status" value="1"/>
</dbReference>